<keyword evidence="4" id="KW-1185">Reference proteome</keyword>
<gene>
    <name evidence="3" type="ORF">B0H17DRAFT_1192914</name>
</gene>
<proteinExistence type="predicted"/>
<dbReference type="InterPro" id="IPR003114">
    <property type="entry name" value="Phox_assoc"/>
</dbReference>
<evidence type="ECO:0000259" key="2">
    <source>
        <dbReference type="PROSITE" id="PS51207"/>
    </source>
</evidence>
<feature type="compositionally biased region" description="Low complexity" evidence="1">
    <location>
        <begin position="284"/>
        <end position="308"/>
    </location>
</feature>
<dbReference type="PANTHER" id="PTHR22775">
    <property type="entry name" value="SORTING NEXIN"/>
    <property type="match status" value="1"/>
</dbReference>
<dbReference type="PROSITE" id="PS51207">
    <property type="entry name" value="PXA"/>
    <property type="match status" value="1"/>
</dbReference>
<accession>A0AAD7M921</accession>
<sequence length="494" mass="54166">MAPSVAPSAKSAFKASLPKRLLFPGHPTNDLPPLFASPTTPPELTAELYDFVALALRAFVNPWWTKISRYDKDFLPDITRILTHVIRELEARVLGADLAPLVFRDGPAIITQHYLDYRSAASKLSTSYAAGGALTLPVLFHNLQPHMAVTPDGDIDPEYMRQIVDHILKTCLPQEDYDPEPERYVIREIVLKIILKDVIPKITQPWFIQKSILDLLGQDDVVITKPGPSSPPAAWSFSFHTLIVVFLSAIQALSGACLAMINAYKQAVGTIKRVNQSPPRPQPTRRVSSPFPRPRSPTSVPIPTSPVSPSISMASSVSSWAASPDPPTSTIPFPDTAPNHYALPPLALVSEIFTTSARMASASITHTLSLLLIAFVPFLDRLLPYLLAQALSPKLLLTTTRSAKRSLFPNGYPAPPPLDPTPEEQAQMRARLLTYRGKSPWVETHILPLVLGSDPSETIAAALDPLTSRECNVHLVMLLLDRIIGTLFPELLGE</sequence>
<dbReference type="PANTHER" id="PTHR22775:SF3">
    <property type="entry name" value="SORTING NEXIN-13"/>
    <property type="match status" value="1"/>
</dbReference>
<dbReference type="SMART" id="SM00313">
    <property type="entry name" value="PXA"/>
    <property type="match status" value="1"/>
</dbReference>
<dbReference type="Pfam" id="PF02194">
    <property type="entry name" value="PXA"/>
    <property type="match status" value="1"/>
</dbReference>
<evidence type="ECO:0000313" key="4">
    <source>
        <dbReference type="Proteomes" id="UP001221757"/>
    </source>
</evidence>
<dbReference type="EMBL" id="JARKIE010000007">
    <property type="protein sequence ID" value="KAJ7706443.1"/>
    <property type="molecule type" value="Genomic_DNA"/>
</dbReference>
<organism evidence="3 4">
    <name type="scientific">Mycena rosella</name>
    <name type="common">Pink bonnet</name>
    <name type="synonym">Agaricus rosellus</name>
    <dbReference type="NCBI Taxonomy" id="1033263"/>
    <lineage>
        <taxon>Eukaryota</taxon>
        <taxon>Fungi</taxon>
        <taxon>Dikarya</taxon>
        <taxon>Basidiomycota</taxon>
        <taxon>Agaricomycotina</taxon>
        <taxon>Agaricomycetes</taxon>
        <taxon>Agaricomycetidae</taxon>
        <taxon>Agaricales</taxon>
        <taxon>Marasmiineae</taxon>
        <taxon>Mycenaceae</taxon>
        <taxon>Mycena</taxon>
    </lineage>
</organism>
<reference evidence="3" key="1">
    <citation type="submission" date="2023-03" db="EMBL/GenBank/DDBJ databases">
        <title>Massive genome expansion in bonnet fungi (Mycena s.s.) driven by repeated elements and novel gene families across ecological guilds.</title>
        <authorList>
            <consortium name="Lawrence Berkeley National Laboratory"/>
            <person name="Harder C.B."/>
            <person name="Miyauchi S."/>
            <person name="Viragh M."/>
            <person name="Kuo A."/>
            <person name="Thoen E."/>
            <person name="Andreopoulos B."/>
            <person name="Lu D."/>
            <person name="Skrede I."/>
            <person name="Drula E."/>
            <person name="Henrissat B."/>
            <person name="Morin E."/>
            <person name="Kohler A."/>
            <person name="Barry K."/>
            <person name="LaButti K."/>
            <person name="Morin E."/>
            <person name="Salamov A."/>
            <person name="Lipzen A."/>
            <person name="Mereny Z."/>
            <person name="Hegedus B."/>
            <person name="Baldrian P."/>
            <person name="Stursova M."/>
            <person name="Weitz H."/>
            <person name="Taylor A."/>
            <person name="Grigoriev I.V."/>
            <person name="Nagy L.G."/>
            <person name="Martin F."/>
            <person name="Kauserud H."/>
        </authorList>
    </citation>
    <scope>NUCLEOTIDE SEQUENCE</scope>
    <source>
        <strain evidence="3">CBHHK067</strain>
    </source>
</reference>
<feature type="domain" description="PXA" evidence="2">
    <location>
        <begin position="41"/>
        <end position="220"/>
    </location>
</feature>
<dbReference type="Proteomes" id="UP001221757">
    <property type="component" value="Unassembled WGS sequence"/>
</dbReference>
<name>A0AAD7M921_MYCRO</name>
<evidence type="ECO:0000313" key="3">
    <source>
        <dbReference type="EMBL" id="KAJ7706443.1"/>
    </source>
</evidence>
<feature type="region of interest" description="Disordered" evidence="1">
    <location>
        <begin position="273"/>
        <end position="308"/>
    </location>
</feature>
<dbReference type="GO" id="GO:0035091">
    <property type="term" value="F:phosphatidylinositol binding"/>
    <property type="evidence" value="ECO:0007669"/>
    <property type="project" value="TreeGrafter"/>
</dbReference>
<comment type="caution">
    <text evidence="3">The sequence shown here is derived from an EMBL/GenBank/DDBJ whole genome shotgun (WGS) entry which is preliminary data.</text>
</comment>
<protein>
    <submittedName>
        <fullName evidence="3">PXA domain-containing protein</fullName>
    </submittedName>
</protein>
<dbReference type="AlphaFoldDB" id="A0AAD7M921"/>
<evidence type="ECO:0000256" key="1">
    <source>
        <dbReference type="SAM" id="MobiDB-lite"/>
    </source>
</evidence>